<reference evidence="2 3" key="1">
    <citation type="journal article" date="2024" name="Commun. Biol.">
        <title>Comparative genomic analysis of thermophilic fungi reveals convergent evolutionary adaptations and gene losses.</title>
        <authorList>
            <person name="Steindorff A.S."/>
            <person name="Aguilar-Pontes M.V."/>
            <person name="Robinson A.J."/>
            <person name="Andreopoulos B."/>
            <person name="LaButti K."/>
            <person name="Kuo A."/>
            <person name="Mondo S."/>
            <person name="Riley R."/>
            <person name="Otillar R."/>
            <person name="Haridas S."/>
            <person name="Lipzen A."/>
            <person name="Grimwood J."/>
            <person name="Schmutz J."/>
            <person name="Clum A."/>
            <person name="Reid I.D."/>
            <person name="Moisan M.C."/>
            <person name="Butler G."/>
            <person name="Nguyen T.T.M."/>
            <person name="Dewar K."/>
            <person name="Conant G."/>
            <person name="Drula E."/>
            <person name="Henrissat B."/>
            <person name="Hansel C."/>
            <person name="Singer S."/>
            <person name="Hutchinson M.I."/>
            <person name="de Vries R.P."/>
            <person name="Natvig D.O."/>
            <person name="Powell A.J."/>
            <person name="Tsang A."/>
            <person name="Grigoriev I.V."/>
        </authorList>
    </citation>
    <scope>NUCLEOTIDE SEQUENCE [LARGE SCALE GENOMIC DNA]</scope>
    <source>
        <strain evidence="2 3">ATCC 24622</strain>
    </source>
</reference>
<dbReference type="InterPro" id="IPR016181">
    <property type="entry name" value="Acyl_CoA_acyltransferase"/>
</dbReference>
<gene>
    <name evidence="2" type="ORF">VTK73DRAFT_8413</name>
</gene>
<evidence type="ECO:0000259" key="1">
    <source>
        <dbReference type="PROSITE" id="PS51186"/>
    </source>
</evidence>
<comment type="caution">
    <text evidence="2">The sequence shown here is derived from an EMBL/GenBank/DDBJ whole genome shotgun (WGS) entry which is preliminary data.</text>
</comment>
<dbReference type="PROSITE" id="PS51186">
    <property type="entry name" value="GNAT"/>
    <property type="match status" value="1"/>
</dbReference>
<evidence type="ECO:0000313" key="2">
    <source>
        <dbReference type="EMBL" id="KAL1856249.1"/>
    </source>
</evidence>
<dbReference type="PANTHER" id="PTHR20958:SF6">
    <property type="entry name" value="GLYCINE N-ACYLTRANSFERASE-LIKE PROTEIN"/>
    <property type="match status" value="1"/>
</dbReference>
<keyword evidence="3" id="KW-1185">Reference proteome</keyword>
<dbReference type="Proteomes" id="UP001586593">
    <property type="component" value="Unassembled WGS sequence"/>
</dbReference>
<protein>
    <recommendedName>
        <fullName evidence="1">N-acetyltransferase domain-containing protein</fullName>
    </recommendedName>
</protein>
<proteinExistence type="predicted"/>
<dbReference type="EMBL" id="JAZHXJ010000605">
    <property type="protein sequence ID" value="KAL1856249.1"/>
    <property type="molecule type" value="Genomic_DNA"/>
</dbReference>
<sequence length="345" mass="38738">MISKVVVDDFREVPKWLLSLLTKHLPFSLPVLRRLQFAAQIEGGRSPNTRILFAHDNQVATTAYSSSAIPSDPLPTHFAVTYLDLSRLPETQCWLYSTLEDSVPVHTDPQDSGTGPPDLPAVDQARCLEHVLALLQRVRAIELEESSSVREPPPRPRGEVLVGSLHEAVRLALERHGVCIRATGHVSLELGWDYYVKWLFRVGEVEWPDMLPAGMRWDKIRNRQDTALVRSRTTIPRQDSTLLLLPSMAIRLDDGTLVAWAFFGIDGSLTTLHCEEPYRGRGLAKALAHRLMREHLKDYGDDGWYHADVSIRNLQSQGVCRSLGGKPGWVVSWAFVDLKTVGQNS</sequence>
<feature type="domain" description="N-acetyltransferase" evidence="1">
    <location>
        <begin position="205"/>
        <end position="342"/>
    </location>
</feature>
<dbReference type="InterPro" id="IPR053225">
    <property type="entry name" value="Acyl-CoA_N-acyltransferase"/>
</dbReference>
<name>A0ABR3W8Z9_9PEZI</name>
<dbReference type="InterPro" id="IPR000182">
    <property type="entry name" value="GNAT_dom"/>
</dbReference>
<evidence type="ECO:0000313" key="3">
    <source>
        <dbReference type="Proteomes" id="UP001586593"/>
    </source>
</evidence>
<dbReference type="Gene3D" id="3.40.630.30">
    <property type="match status" value="1"/>
</dbReference>
<dbReference type="PANTHER" id="PTHR20958">
    <property type="entry name" value="GLYCINE N-ACYLTRANSFERASE-LIKE PROTEIN"/>
    <property type="match status" value="1"/>
</dbReference>
<organism evidence="2 3">
    <name type="scientific">Phialemonium thermophilum</name>
    <dbReference type="NCBI Taxonomy" id="223376"/>
    <lineage>
        <taxon>Eukaryota</taxon>
        <taxon>Fungi</taxon>
        <taxon>Dikarya</taxon>
        <taxon>Ascomycota</taxon>
        <taxon>Pezizomycotina</taxon>
        <taxon>Sordariomycetes</taxon>
        <taxon>Sordariomycetidae</taxon>
        <taxon>Cephalothecales</taxon>
        <taxon>Cephalothecaceae</taxon>
        <taxon>Phialemonium</taxon>
    </lineage>
</organism>
<accession>A0ABR3W8Z9</accession>
<dbReference type="SUPFAM" id="SSF55729">
    <property type="entry name" value="Acyl-CoA N-acyltransferases (Nat)"/>
    <property type="match status" value="1"/>
</dbReference>
<dbReference type="Pfam" id="PF00583">
    <property type="entry name" value="Acetyltransf_1"/>
    <property type="match status" value="1"/>
</dbReference>